<evidence type="ECO:0000313" key="2">
    <source>
        <dbReference type="Proteomes" id="UP000001410"/>
    </source>
</evidence>
<gene>
    <name evidence="1" type="ordered locus">c2257</name>
</gene>
<evidence type="ECO:0000313" key="1">
    <source>
        <dbReference type="EMBL" id="AAN80716.1"/>
    </source>
</evidence>
<organism evidence="1 2">
    <name type="scientific">Escherichia coli O6:H1 (strain CFT073 / ATCC 700928 / UPEC)</name>
    <dbReference type="NCBI Taxonomy" id="199310"/>
    <lineage>
        <taxon>Bacteria</taxon>
        <taxon>Pseudomonadati</taxon>
        <taxon>Pseudomonadota</taxon>
        <taxon>Gammaproteobacteria</taxon>
        <taxon>Enterobacterales</taxon>
        <taxon>Enterobacteriaceae</taxon>
        <taxon>Escherichia</taxon>
    </lineage>
</organism>
<dbReference type="HOGENOM" id="CLU_1364411_0_0_6"/>
<dbReference type="EMBL" id="AE014075">
    <property type="protein sequence ID" value="AAN80716.1"/>
    <property type="molecule type" value="Genomic_DNA"/>
</dbReference>
<dbReference type="AlphaFoldDB" id="A0A0H2V7Z3"/>
<reference evidence="1 2" key="1">
    <citation type="journal article" date="2002" name="Proc. Natl. Acad. Sci. U.S.A.">
        <title>Extensive mosaic structure revealed by the complete genome sequence of uropathogenic Escherichia coli.</title>
        <authorList>
            <person name="Welch R.A."/>
            <person name="Burland V."/>
            <person name="Plunkett G.III."/>
            <person name="Redford P."/>
            <person name="Roesch P."/>
            <person name="Rasko D."/>
            <person name="Buckles E.L."/>
            <person name="Liou S.R."/>
            <person name="Boutin A."/>
            <person name="Hackett J."/>
            <person name="Stroud D."/>
            <person name="Mayhew G.F."/>
            <person name="Rose D.J."/>
            <person name="Zhou S."/>
            <person name="Schwartz D.C."/>
            <person name="Perna N.T."/>
            <person name="Mobley H.L."/>
            <person name="Donnenberg M.S."/>
            <person name="Blattner F.R."/>
        </authorList>
    </citation>
    <scope>NUCLEOTIDE SEQUENCE [LARGE SCALE GENOMIC DNA]</scope>
    <source>
        <strain evidence="2">CFT073 / ATCC 700928 / UPEC</strain>
    </source>
</reference>
<sequence>MMTGNGADIDCYADRENQPVQMAVRFWITRNSQLQAIQRAELLRQSTFLLFEIAFNAFTNVLGDFQRITQCIQVTAFHKMININSRAAQEIDFQRLFFIADPSSQALWIQRLFDCLLNEYTPLFFHAGFTQLQVDCRTFFGINMTITFSGKDQRKDQTFRTLIQRRTLRAKLRFVLMRRANFIFVFIPQHRTRYRSAANQ</sequence>
<dbReference type="Proteomes" id="UP000001410">
    <property type="component" value="Chromosome"/>
</dbReference>
<dbReference type="KEGG" id="ecc:c2257"/>
<dbReference type="STRING" id="199310.c2257"/>
<keyword evidence="2" id="KW-1185">Reference proteome</keyword>
<proteinExistence type="predicted"/>
<protein>
    <submittedName>
        <fullName evidence="1">Uncharacterized protein</fullName>
    </submittedName>
</protein>
<name>A0A0H2V7Z3_ECOL6</name>
<accession>A0A0H2V7Z3</accession>